<comment type="caution">
    <text evidence="3">The sequence shown here is derived from an EMBL/GenBank/DDBJ whole genome shotgun (WGS) entry which is preliminary data.</text>
</comment>
<dbReference type="SUPFAM" id="SSF53720">
    <property type="entry name" value="ALDH-like"/>
    <property type="match status" value="1"/>
</dbReference>
<evidence type="ECO:0000256" key="1">
    <source>
        <dbReference type="ARBA" id="ARBA00023002"/>
    </source>
</evidence>
<evidence type="ECO:0000313" key="4">
    <source>
        <dbReference type="Proteomes" id="UP001178281"/>
    </source>
</evidence>
<dbReference type="EMBL" id="JAUTIX010000008">
    <property type="protein sequence ID" value="MDP0399988.1"/>
    <property type="molecule type" value="Genomic_DNA"/>
</dbReference>
<dbReference type="InterPro" id="IPR016161">
    <property type="entry name" value="Ald_DH/histidinol_DH"/>
</dbReference>
<dbReference type="Proteomes" id="UP001178281">
    <property type="component" value="Unassembled WGS sequence"/>
</dbReference>
<organism evidence="3 4">
    <name type="scientific">Tsukamurella strandjordii</name>
    <dbReference type="NCBI Taxonomy" id="147577"/>
    <lineage>
        <taxon>Bacteria</taxon>
        <taxon>Bacillati</taxon>
        <taxon>Actinomycetota</taxon>
        <taxon>Actinomycetes</taxon>
        <taxon>Mycobacteriales</taxon>
        <taxon>Tsukamurellaceae</taxon>
        <taxon>Tsukamurella</taxon>
    </lineage>
</organism>
<reference evidence="3" key="1">
    <citation type="submission" date="2023-08" db="EMBL/GenBank/DDBJ databases">
        <title>The draft genome of Tsukamurella strandjordii strain 050030.</title>
        <authorList>
            <person name="Zhao F."/>
            <person name="Feng Y."/>
            <person name="Zong Z."/>
        </authorList>
    </citation>
    <scope>NUCLEOTIDE SEQUENCE</scope>
    <source>
        <strain evidence="3">050030</strain>
    </source>
</reference>
<evidence type="ECO:0000313" key="3">
    <source>
        <dbReference type="EMBL" id="MDP0399988.1"/>
    </source>
</evidence>
<accession>A0AA90NJ58</accession>
<dbReference type="GO" id="GO:0016620">
    <property type="term" value="F:oxidoreductase activity, acting on the aldehyde or oxo group of donors, NAD or NADP as acceptor"/>
    <property type="evidence" value="ECO:0007669"/>
    <property type="project" value="InterPro"/>
</dbReference>
<keyword evidence="4" id="KW-1185">Reference proteome</keyword>
<feature type="domain" description="Aldehyde dehydrogenase" evidence="2">
    <location>
        <begin position="177"/>
        <end position="272"/>
    </location>
</feature>
<dbReference type="InterPro" id="IPR015590">
    <property type="entry name" value="Aldehyde_DH_dom"/>
</dbReference>
<dbReference type="Pfam" id="PF00171">
    <property type="entry name" value="Aldedh"/>
    <property type="match status" value="1"/>
</dbReference>
<name>A0AA90NJ58_9ACTN</name>
<proteinExistence type="predicted"/>
<dbReference type="InterPro" id="IPR016160">
    <property type="entry name" value="Ald_DH_CS_CYS"/>
</dbReference>
<gene>
    <name evidence="3" type="ORF">Q7X28_18895</name>
</gene>
<dbReference type="AlphaFoldDB" id="A0AA90NJ58"/>
<protein>
    <submittedName>
        <fullName evidence="3">Aldehyde dehydrogenase family protein</fullName>
    </submittedName>
</protein>
<sequence length="404" mass="43171">MTTSPFDVLEARAAAAAVAGGAIADVIEARAEQVIEALRPIAGDASIRAELDDAVALLRTADVEADRYAFANPATPLRVYLPANNTLYSLALFVLLPALYLDDVMARPSTRSKAQYFALRDILGEALPATARLVDYSQREFADLSAGAAVVFNGRPENGMRLVDVIRPSVFLGFGAGPNPALIGADASAEQLDLAVHAVVESRLYNNGEDCLCPDLVLVHRAVRTAFVDRLIARLERIPATGDRTAPGLVNGMLSGTDSVTGLTEQLQQYPRPELWRGRSIDAPEHHPVVVREASLADLGEEIPEYFGPVFDLVTYDGFPDVEAALSTPARRADGMYAWGFGETGLDGRERLGTARVIGARTPFEAESGHEPFGGWGHRASWASVAGAAPVGRPLLLADEMAAR</sequence>
<dbReference type="PROSITE" id="PS00070">
    <property type="entry name" value="ALDEHYDE_DEHYDR_CYS"/>
    <property type="match status" value="1"/>
</dbReference>
<dbReference type="InterPro" id="IPR016163">
    <property type="entry name" value="Ald_DH_C"/>
</dbReference>
<dbReference type="Gene3D" id="3.40.309.10">
    <property type="entry name" value="Aldehyde Dehydrogenase, Chain A, domain 2"/>
    <property type="match status" value="1"/>
</dbReference>
<keyword evidence="1" id="KW-0560">Oxidoreductase</keyword>
<dbReference type="RefSeq" id="WP_305112478.1">
    <property type="nucleotide sequence ID" value="NZ_JAUTIX010000008.1"/>
</dbReference>
<evidence type="ECO:0000259" key="2">
    <source>
        <dbReference type="Pfam" id="PF00171"/>
    </source>
</evidence>